<sequence>MFLFQLLRVLAPRFPSFTARSAGRLAPSTHGASTVPDPESKPNQPHGRRDGRPQLLISTLNPAFIQSGDYMDLSGRKRRNIGFTHALTAVNPQILYVGVRTFPDNCAGFLYYHRESTAAPLEGGIRFRRTRDNRPSSFSGGHDLLLPSGAPWELILPQLTRTTYQRLGDQLLRENLATPAQFALCRRIFATMGRIQAPLIMFRLTQEFPVNFGGPLRLTVVGSEAYYPATLELFPVFKTTTTYVKRFPLTGSAIARFEPSARDGRRVLHLRIVKIIKPVVCTVDKHKARLEQPEEGQLLTGSVRGCDPAPWEFRLDGRSKAATAFRALWDVSPIP</sequence>
<protein>
    <submittedName>
        <fullName evidence="2">Uncharacterized protein</fullName>
    </submittedName>
</protein>
<evidence type="ECO:0000313" key="3">
    <source>
        <dbReference type="Proteomes" id="UP001218188"/>
    </source>
</evidence>
<accession>A0AAD6XDM8</accession>
<dbReference type="EMBL" id="JARJCM010000017">
    <property type="protein sequence ID" value="KAJ7041424.1"/>
    <property type="molecule type" value="Genomic_DNA"/>
</dbReference>
<feature type="region of interest" description="Disordered" evidence="1">
    <location>
        <begin position="22"/>
        <end position="52"/>
    </location>
</feature>
<comment type="caution">
    <text evidence="2">The sequence shown here is derived from an EMBL/GenBank/DDBJ whole genome shotgun (WGS) entry which is preliminary data.</text>
</comment>
<dbReference type="Proteomes" id="UP001218188">
    <property type="component" value="Unassembled WGS sequence"/>
</dbReference>
<organism evidence="2 3">
    <name type="scientific">Mycena alexandri</name>
    <dbReference type="NCBI Taxonomy" id="1745969"/>
    <lineage>
        <taxon>Eukaryota</taxon>
        <taxon>Fungi</taxon>
        <taxon>Dikarya</taxon>
        <taxon>Basidiomycota</taxon>
        <taxon>Agaricomycotina</taxon>
        <taxon>Agaricomycetes</taxon>
        <taxon>Agaricomycetidae</taxon>
        <taxon>Agaricales</taxon>
        <taxon>Marasmiineae</taxon>
        <taxon>Mycenaceae</taxon>
        <taxon>Mycena</taxon>
    </lineage>
</organism>
<proteinExistence type="predicted"/>
<gene>
    <name evidence="2" type="ORF">C8F04DRAFT_1031470</name>
</gene>
<evidence type="ECO:0000313" key="2">
    <source>
        <dbReference type="EMBL" id="KAJ7041424.1"/>
    </source>
</evidence>
<dbReference type="AlphaFoldDB" id="A0AAD6XDM8"/>
<evidence type="ECO:0000256" key="1">
    <source>
        <dbReference type="SAM" id="MobiDB-lite"/>
    </source>
</evidence>
<name>A0AAD6XDM8_9AGAR</name>
<keyword evidence="3" id="KW-1185">Reference proteome</keyword>
<reference evidence="2" key="1">
    <citation type="submission" date="2023-03" db="EMBL/GenBank/DDBJ databases">
        <title>Massive genome expansion in bonnet fungi (Mycena s.s.) driven by repeated elements and novel gene families across ecological guilds.</title>
        <authorList>
            <consortium name="Lawrence Berkeley National Laboratory"/>
            <person name="Harder C.B."/>
            <person name="Miyauchi S."/>
            <person name="Viragh M."/>
            <person name="Kuo A."/>
            <person name="Thoen E."/>
            <person name="Andreopoulos B."/>
            <person name="Lu D."/>
            <person name="Skrede I."/>
            <person name="Drula E."/>
            <person name="Henrissat B."/>
            <person name="Morin E."/>
            <person name="Kohler A."/>
            <person name="Barry K."/>
            <person name="LaButti K."/>
            <person name="Morin E."/>
            <person name="Salamov A."/>
            <person name="Lipzen A."/>
            <person name="Mereny Z."/>
            <person name="Hegedus B."/>
            <person name="Baldrian P."/>
            <person name="Stursova M."/>
            <person name="Weitz H."/>
            <person name="Taylor A."/>
            <person name="Grigoriev I.V."/>
            <person name="Nagy L.G."/>
            <person name="Martin F."/>
            <person name="Kauserud H."/>
        </authorList>
    </citation>
    <scope>NUCLEOTIDE SEQUENCE</scope>
    <source>
        <strain evidence="2">CBHHK200</strain>
    </source>
</reference>